<dbReference type="InterPro" id="IPR007268">
    <property type="entry name" value="Rad9/Ddc1"/>
</dbReference>
<reference evidence="4 5" key="1">
    <citation type="submission" date="2022-05" db="EMBL/GenBank/DDBJ databases">
        <authorList>
            <consortium name="Genoscope - CEA"/>
            <person name="William W."/>
        </authorList>
    </citation>
    <scope>NUCLEOTIDE SEQUENCE [LARGE SCALE GENOMIC DNA]</scope>
</reference>
<evidence type="ECO:0000256" key="3">
    <source>
        <dbReference type="SAM" id="MobiDB-lite"/>
    </source>
</evidence>
<dbReference type="PIRSF" id="PIRSF009303">
    <property type="entry name" value="Cell_cycle_RAD9"/>
    <property type="match status" value="1"/>
</dbReference>
<feature type="compositionally biased region" description="Basic and acidic residues" evidence="3">
    <location>
        <begin position="336"/>
        <end position="350"/>
    </location>
</feature>
<comment type="similarity">
    <text evidence="1 2">Belongs to the rad9 family.</text>
</comment>
<feature type="compositionally biased region" description="Low complexity" evidence="3">
    <location>
        <begin position="312"/>
        <end position="335"/>
    </location>
</feature>
<feature type="compositionally biased region" description="Low complexity" evidence="3">
    <location>
        <begin position="289"/>
        <end position="304"/>
    </location>
</feature>
<sequence length="407" mass="45402">MRCVIPGRSVKCNFISISLVFAKAIHCLSRIGDELYLEALSQGLALRTVNSSRSAYACFLFNESFFISYDDGANDLSEDSQGEDLLKCKIAMKSCLSAFKSMNTLEKTVDQCKIDLNIKEARLVFLLYCRHGITKTYNLTFQECETLQAVFSKDLCPNFMTAQARILNDAVYNFPNNQEEITLVVCPETFKVKNYVDDEPDSTKIIHTEMMLAPEEFDNYQIGVDTDVTFCLKELRAILTFAEFSSQPLNVHFETGGKPIVFSMDGDSTYEADFVLATLVDHDSSLPPSQASVTASANTSTKSATSKDKQAKSSAKTKTVQRKATATTHNNTDATENVRERDAVNNHEQDDAMFNDDDDDDLDITEIDHVLQGKAPLSSPNTREQESKGTNRKTTKTEQKPASQRYG</sequence>
<feature type="compositionally biased region" description="Acidic residues" evidence="3">
    <location>
        <begin position="351"/>
        <end position="365"/>
    </location>
</feature>
<gene>
    <name evidence="4" type="ORF">PEVE_00037135</name>
</gene>
<dbReference type="Proteomes" id="UP001159427">
    <property type="component" value="Unassembled WGS sequence"/>
</dbReference>
<feature type="region of interest" description="Disordered" evidence="3">
    <location>
        <begin position="287"/>
        <end position="407"/>
    </location>
</feature>
<evidence type="ECO:0000256" key="1">
    <source>
        <dbReference type="ARBA" id="ARBA00008494"/>
    </source>
</evidence>
<dbReference type="PANTHER" id="PTHR15237">
    <property type="entry name" value="DNA REPAIR PROTEIN RAD9"/>
    <property type="match status" value="1"/>
</dbReference>
<organism evidence="4 5">
    <name type="scientific">Porites evermanni</name>
    <dbReference type="NCBI Taxonomy" id="104178"/>
    <lineage>
        <taxon>Eukaryota</taxon>
        <taxon>Metazoa</taxon>
        <taxon>Cnidaria</taxon>
        <taxon>Anthozoa</taxon>
        <taxon>Hexacorallia</taxon>
        <taxon>Scleractinia</taxon>
        <taxon>Fungiina</taxon>
        <taxon>Poritidae</taxon>
        <taxon>Porites</taxon>
    </lineage>
</organism>
<dbReference type="SUPFAM" id="SSF55979">
    <property type="entry name" value="DNA clamp"/>
    <property type="match status" value="1"/>
</dbReference>
<accession>A0ABN8MM35</accession>
<dbReference type="EMBL" id="CALNXI010000602">
    <property type="protein sequence ID" value="CAH3029941.1"/>
    <property type="molecule type" value="Genomic_DNA"/>
</dbReference>
<evidence type="ECO:0000313" key="5">
    <source>
        <dbReference type="Proteomes" id="UP001159427"/>
    </source>
</evidence>
<dbReference type="InterPro" id="IPR046938">
    <property type="entry name" value="DNA_clamp_sf"/>
</dbReference>
<dbReference type="Pfam" id="PF04139">
    <property type="entry name" value="Rad9"/>
    <property type="match status" value="1"/>
</dbReference>
<dbReference type="PANTHER" id="PTHR15237:SF0">
    <property type="entry name" value="CELL CYCLE CHECKPOINT CONTROL PROTEIN"/>
    <property type="match status" value="1"/>
</dbReference>
<dbReference type="InterPro" id="IPR026584">
    <property type="entry name" value="Rad9"/>
</dbReference>
<evidence type="ECO:0000313" key="4">
    <source>
        <dbReference type="EMBL" id="CAH3029941.1"/>
    </source>
</evidence>
<dbReference type="CDD" id="cd00577">
    <property type="entry name" value="PCNA"/>
    <property type="match status" value="1"/>
</dbReference>
<keyword evidence="5" id="KW-1185">Reference proteome</keyword>
<dbReference type="Gene3D" id="3.70.10.10">
    <property type="match status" value="1"/>
</dbReference>
<proteinExistence type="inferred from homology"/>
<protein>
    <recommendedName>
        <fullName evidence="2">Cell cycle checkpoint control protein</fullName>
    </recommendedName>
</protein>
<feature type="compositionally biased region" description="Basic and acidic residues" evidence="3">
    <location>
        <begin position="383"/>
        <end position="399"/>
    </location>
</feature>
<evidence type="ECO:0000256" key="2">
    <source>
        <dbReference type="PIRNR" id="PIRNR009303"/>
    </source>
</evidence>
<comment type="caution">
    <text evidence="4">The sequence shown here is derived from an EMBL/GenBank/DDBJ whole genome shotgun (WGS) entry which is preliminary data.</text>
</comment>
<name>A0ABN8MM35_9CNID</name>